<dbReference type="AlphaFoldDB" id="A0A830GSA2"/>
<dbReference type="PANTHER" id="PTHR42240:SF1">
    <property type="entry name" value="DUF211 DOMAIN-CONTAINING PROTEIN"/>
    <property type="match status" value="1"/>
</dbReference>
<name>A0A830GSA2_9CREN</name>
<dbReference type="EMBL" id="BMNL01000002">
    <property type="protein sequence ID" value="GGP20042.1"/>
    <property type="molecule type" value="Genomic_DNA"/>
</dbReference>
<dbReference type="Gene3D" id="3.30.70.1340">
    <property type="entry name" value="MTH889-like domain"/>
    <property type="match status" value="1"/>
</dbReference>
<keyword evidence="2" id="KW-1185">Reference proteome</keyword>
<evidence type="ECO:0000313" key="1">
    <source>
        <dbReference type="EMBL" id="GGP20042.1"/>
    </source>
</evidence>
<dbReference type="Proteomes" id="UP000610960">
    <property type="component" value="Unassembled WGS sequence"/>
</dbReference>
<evidence type="ECO:0000313" key="2">
    <source>
        <dbReference type="Proteomes" id="UP000610960"/>
    </source>
</evidence>
<dbReference type="Pfam" id="PF02680">
    <property type="entry name" value="DUF211"/>
    <property type="match status" value="1"/>
</dbReference>
<dbReference type="RefSeq" id="WP_075059790.1">
    <property type="nucleotide sequence ID" value="NZ_BMNL01000002.1"/>
</dbReference>
<dbReference type="SUPFAM" id="SSF160363">
    <property type="entry name" value="MTH889-like"/>
    <property type="match status" value="1"/>
</dbReference>
<organism evidence="1 2">
    <name type="scientific">Thermocladium modestius</name>
    <dbReference type="NCBI Taxonomy" id="62609"/>
    <lineage>
        <taxon>Archaea</taxon>
        <taxon>Thermoproteota</taxon>
        <taxon>Thermoprotei</taxon>
        <taxon>Thermoproteales</taxon>
        <taxon>Thermoproteaceae</taxon>
        <taxon>Thermocladium</taxon>
    </lineage>
</organism>
<protein>
    <recommendedName>
        <fullName evidence="3">DUF211 domain-containing protein</fullName>
    </recommendedName>
</protein>
<reference evidence="1" key="2">
    <citation type="submission" date="2020-09" db="EMBL/GenBank/DDBJ databases">
        <authorList>
            <person name="Sun Q."/>
            <person name="Ohkuma M."/>
        </authorList>
    </citation>
    <scope>NUCLEOTIDE SEQUENCE</scope>
    <source>
        <strain evidence="1">JCM 10088</strain>
    </source>
</reference>
<dbReference type="OrthoDB" id="201945at2157"/>
<reference evidence="1" key="1">
    <citation type="journal article" date="2014" name="Int. J. Syst. Evol. Microbiol.">
        <title>Complete genome sequence of Corynebacterium casei LMG S-19264T (=DSM 44701T), isolated from a smear-ripened cheese.</title>
        <authorList>
            <consortium name="US DOE Joint Genome Institute (JGI-PGF)"/>
            <person name="Walter F."/>
            <person name="Albersmeier A."/>
            <person name="Kalinowski J."/>
            <person name="Ruckert C."/>
        </authorList>
    </citation>
    <scope>NUCLEOTIDE SEQUENCE</scope>
    <source>
        <strain evidence="1">JCM 10088</strain>
    </source>
</reference>
<dbReference type="InterPro" id="IPR003831">
    <property type="entry name" value="DUF211"/>
</dbReference>
<dbReference type="PANTHER" id="PTHR42240">
    <property type="entry name" value="DUF211 DOMAIN-CONTAINING PROTEIN"/>
    <property type="match status" value="1"/>
</dbReference>
<gene>
    <name evidence="1" type="ORF">GCM10007981_06520</name>
</gene>
<accession>A0A830GSA2</accession>
<proteinExistence type="predicted"/>
<comment type="caution">
    <text evidence="1">The sequence shown here is derived from an EMBL/GenBank/DDBJ whole genome shotgun (WGS) entry which is preliminary data.</text>
</comment>
<sequence length="99" mass="10497">MSNIRRLILDVDVPSSAHLMDLAQTLTEVAGVKAVNITVTDTDVDVLGLLIVVDGVGIDYKALEESITSMGGAIRSIDQVIAGEYVLDLDAKKLKDVGD</sequence>
<dbReference type="InterPro" id="IPR023129">
    <property type="entry name" value="MTH889-like_dom_sf"/>
</dbReference>
<evidence type="ECO:0008006" key="3">
    <source>
        <dbReference type="Google" id="ProtNLM"/>
    </source>
</evidence>